<dbReference type="InterPro" id="IPR023397">
    <property type="entry name" value="SAM-dep_MeTrfase_MraW_recog"/>
</dbReference>
<reference evidence="7 8" key="1">
    <citation type="submission" date="2017-07" db="EMBL/GenBank/DDBJ databases">
        <title>Recovery of genomes from metagenomes via a dereplication, aggregation, and scoring strategy.</title>
        <authorList>
            <person name="Sieber C.M."/>
            <person name="Probst A.J."/>
            <person name="Sharrar A."/>
            <person name="Thomas B.C."/>
            <person name="Hess M."/>
            <person name="Tringe S.G."/>
            <person name="Banfield J.F."/>
        </authorList>
    </citation>
    <scope>NUCLEOTIDE SEQUENCE [LARGE SCALE GENOMIC DNA]</scope>
    <source>
        <strain evidence="7">JGI_Cruoil_03_51_56</strain>
    </source>
</reference>
<feature type="binding site" evidence="6">
    <location>
        <begin position="37"/>
        <end position="39"/>
    </location>
    <ligand>
        <name>S-adenosyl-L-methionine</name>
        <dbReference type="ChEBI" id="CHEBI:59789"/>
    </ligand>
</feature>
<dbReference type="Gene3D" id="1.10.150.170">
    <property type="entry name" value="Putative methyltransferase TM0872, insert domain"/>
    <property type="match status" value="1"/>
</dbReference>
<dbReference type="SUPFAM" id="SSF81799">
    <property type="entry name" value="Putative methyltransferase TM0872, insert domain"/>
    <property type="match status" value="1"/>
</dbReference>
<comment type="subcellular location">
    <subcellularLocation>
        <location evidence="6">Cytoplasm</location>
    </subcellularLocation>
</comment>
<protein>
    <recommendedName>
        <fullName evidence="6">Ribosomal RNA small subunit methyltransferase H</fullName>
        <ecNumber evidence="6">2.1.1.199</ecNumber>
    </recommendedName>
    <alternativeName>
        <fullName evidence="6">16S rRNA m(4)C1402 methyltransferase</fullName>
    </alternativeName>
    <alternativeName>
        <fullName evidence="6">rRNA (cytosine-N(4)-)-methyltransferase RsmH</fullName>
    </alternativeName>
</protein>
<feature type="binding site" evidence="6">
    <location>
        <position position="56"/>
    </location>
    <ligand>
        <name>S-adenosyl-L-methionine</name>
        <dbReference type="ChEBI" id="CHEBI:59789"/>
    </ligand>
</feature>
<evidence type="ECO:0000256" key="6">
    <source>
        <dbReference type="HAMAP-Rule" id="MF_01007"/>
    </source>
</evidence>
<keyword evidence="2 6" id="KW-0698">rRNA processing</keyword>
<dbReference type="Pfam" id="PF01795">
    <property type="entry name" value="Methyltransf_5"/>
    <property type="match status" value="1"/>
</dbReference>
<evidence type="ECO:0000256" key="4">
    <source>
        <dbReference type="ARBA" id="ARBA00022679"/>
    </source>
</evidence>
<dbReference type="GO" id="GO:0070475">
    <property type="term" value="P:rRNA base methylation"/>
    <property type="evidence" value="ECO:0007669"/>
    <property type="project" value="UniProtKB-UniRule"/>
</dbReference>
<dbReference type="GO" id="GO:0071424">
    <property type="term" value="F:rRNA (cytosine-N4-)-methyltransferase activity"/>
    <property type="evidence" value="ECO:0007669"/>
    <property type="project" value="UniProtKB-UniRule"/>
</dbReference>
<evidence type="ECO:0000313" key="7">
    <source>
        <dbReference type="EMBL" id="OYD16417.1"/>
    </source>
</evidence>
<gene>
    <name evidence="6" type="primary">rsmH</name>
    <name evidence="7" type="ORF">CH330_02845</name>
</gene>
<sequence>MMNQPVEVFHRPVLTDEVLEYLQPGTGTVIDACVGGGGHARAILKILGRGRLLGIDVDPEAIASARRRLDKQNNVVLVQANYIDMVSIVRKFGFSPVTGVLMDLGVSLHQLRSSCRGFAYDREGPIDMRFDQTASQPPALVLLRRASAKSIKKWLKDFGQEPFAGRIARRIYEHRGQVETTKDLVDLVRRCVPARRARKTLARVFQALRIVTNHELENVRAGLDAALGLLVPEGRLVVISYHSLEDRLAKVALRDAKKQGRVRILTPKPVCPSLEEVERNPQARSARLRAGEVLS</sequence>
<proteinExistence type="inferred from homology"/>
<evidence type="ECO:0000313" key="8">
    <source>
        <dbReference type="Proteomes" id="UP000215559"/>
    </source>
</evidence>
<dbReference type="Gene3D" id="3.40.50.150">
    <property type="entry name" value="Vaccinia Virus protein VP39"/>
    <property type="match status" value="1"/>
</dbReference>
<dbReference type="NCBIfam" id="TIGR00006">
    <property type="entry name" value="16S rRNA (cytosine(1402)-N(4))-methyltransferase RsmH"/>
    <property type="match status" value="1"/>
</dbReference>
<dbReference type="SUPFAM" id="SSF53335">
    <property type="entry name" value="S-adenosyl-L-methionine-dependent methyltransferases"/>
    <property type="match status" value="1"/>
</dbReference>
<keyword evidence="4 6" id="KW-0808">Transferase</keyword>
<dbReference type="AlphaFoldDB" id="A0A235BX99"/>
<evidence type="ECO:0000256" key="2">
    <source>
        <dbReference type="ARBA" id="ARBA00022552"/>
    </source>
</evidence>
<dbReference type="PANTHER" id="PTHR11265:SF0">
    <property type="entry name" value="12S RRNA N4-METHYLCYTIDINE METHYLTRANSFERASE"/>
    <property type="match status" value="1"/>
</dbReference>
<dbReference type="Proteomes" id="UP000215559">
    <property type="component" value="Unassembled WGS sequence"/>
</dbReference>
<comment type="function">
    <text evidence="6">Specifically methylates the N4 position of cytidine in position 1402 (C1402) of 16S rRNA.</text>
</comment>
<dbReference type="EMBL" id="NOZP01000052">
    <property type="protein sequence ID" value="OYD16417.1"/>
    <property type="molecule type" value="Genomic_DNA"/>
</dbReference>
<comment type="catalytic activity">
    <reaction evidence="6">
        <text>cytidine(1402) in 16S rRNA + S-adenosyl-L-methionine = N(4)-methylcytidine(1402) in 16S rRNA + S-adenosyl-L-homocysteine + H(+)</text>
        <dbReference type="Rhea" id="RHEA:42928"/>
        <dbReference type="Rhea" id="RHEA-COMP:10286"/>
        <dbReference type="Rhea" id="RHEA-COMP:10287"/>
        <dbReference type="ChEBI" id="CHEBI:15378"/>
        <dbReference type="ChEBI" id="CHEBI:57856"/>
        <dbReference type="ChEBI" id="CHEBI:59789"/>
        <dbReference type="ChEBI" id="CHEBI:74506"/>
        <dbReference type="ChEBI" id="CHEBI:82748"/>
        <dbReference type="EC" id="2.1.1.199"/>
    </reaction>
</comment>
<keyword evidence="3 6" id="KW-0489">Methyltransferase</keyword>
<keyword evidence="6" id="KW-0963">Cytoplasm</keyword>
<dbReference type="EC" id="2.1.1.199" evidence="6"/>
<comment type="similarity">
    <text evidence="1 6">Belongs to the methyltransferase superfamily. RsmH family.</text>
</comment>
<dbReference type="HAMAP" id="MF_01007">
    <property type="entry name" value="16SrRNA_methyltr_H"/>
    <property type="match status" value="1"/>
</dbReference>
<dbReference type="InterPro" id="IPR002903">
    <property type="entry name" value="RsmH"/>
</dbReference>
<dbReference type="CDD" id="cd02440">
    <property type="entry name" value="AdoMet_MTases"/>
    <property type="match status" value="1"/>
</dbReference>
<comment type="caution">
    <text evidence="7">The sequence shown here is derived from an EMBL/GenBank/DDBJ whole genome shotgun (WGS) entry which is preliminary data.</text>
</comment>
<keyword evidence="5 6" id="KW-0949">S-adenosyl-L-methionine</keyword>
<accession>A0A235BX99</accession>
<evidence type="ECO:0000256" key="1">
    <source>
        <dbReference type="ARBA" id="ARBA00010396"/>
    </source>
</evidence>
<feature type="binding site" evidence="6">
    <location>
        <position position="103"/>
    </location>
    <ligand>
        <name>S-adenosyl-L-methionine</name>
        <dbReference type="ChEBI" id="CHEBI:59789"/>
    </ligand>
</feature>
<evidence type="ECO:0000256" key="3">
    <source>
        <dbReference type="ARBA" id="ARBA00022603"/>
    </source>
</evidence>
<evidence type="ECO:0000256" key="5">
    <source>
        <dbReference type="ARBA" id="ARBA00022691"/>
    </source>
</evidence>
<organism evidence="7 8">
    <name type="scientific">candidate division WOR-3 bacterium JGI_Cruoil_03_51_56</name>
    <dbReference type="NCBI Taxonomy" id="1973747"/>
    <lineage>
        <taxon>Bacteria</taxon>
        <taxon>Bacteria division WOR-3</taxon>
    </lineage>
</organism>
<feature type="binding site" evidence="6">
    <location>
        <position position="110"/>
    </location>
    <ligand>
        <name>S-adenosyl-L-methionine</name>
        <dbReference type="ChEBI" id="CHEBI:59789"/>
    </ligand>
</feature>
<feature type="binding site" evidence="6">
    <location>
        <position position="82"/>
    </location>
    <ligand>
        <name>S-adenosyl-L-methionine</name>
        <dbReference type="ChEBI" id="CHEBI:59789"/>
    </ligand>
</feature>
<dbReference type="PANTHER" id="PTHR11265">
    <property type="entry name" value="S-ADENOSYL-METHYLTRANSFERASE MRAW"/>
    <property type="match status" value="1"/>
</dbReference>
<name>A0A235BX99_UNCW3</name>
<dbReference type="GO" id="GO:0005737">
    <property type="term" value="C:cytoplasm"/>
    <property type="evidence" value="ECO:0007669"/>
    <property type="project" value="UniProtKB-SubCell"/>
</dbReference>
<dbReference type="PIRSF" id="PIRSF004486">
    <property type="entry name" value="MraW"/>
    <property type="match status" value="1"/>
</dbReference>
<dbReference type="InterPro" id="IPR029063">
    <property type="entry name" value="SAM-dependent_MTases_sf"/>
</dbReference>